<evidence type="ECO:0000256" key="8">
    <source>
        <dbReference type="ARBA" id="ARBA00022989"/>
    </source>
</evidence>
<reference evidence="15" key="1">
    <citation type="journal article" date="2015" name="Genome Announc.">
        <title>Draft Genome Sequence of an Anaerobic Ammonium-Oxidizing Bacterium, "Candidatus Brocadia sinica".</title>
        <authorList>
            <person name="Oshiki M."/>
            <person name="Shinyako-Hata K."/>
            <person name="Satoh H."/>
            <person name="Okabe S."/>
        </authorList>
    </citation>
    <scope>NUCLEOTIDE SEQUENCE [LARGE SCALE GENOMIC DNA]</scope>
    <source>
        <strain evidence="15">JPN1</strain>
    </source>
</reference>
<evidence type="ECO:0000256" key="5">
    <source>
        <dbReference type="ARBA" id="ARBA00022826"/>
    </source>
</evidence>
<gene>
    <name evidence="14" type="ORF">BROSI_A1606</name>
</gene>
<keyword evidence="15" id="KW-1185">Reference proteome</keyword>
<protein>
    <submittedName>
        <fullName evidence="14">Kef-type K+ transport systems NAD-binding component</fullName>
    </submittedName>
</protein>
<evidence type="ECO:0000256" key="3">
    <source>
        <dbReference type="ARBA" id="ARBA00022538"/>
    </source>
</evidence>
<evidence type="ECO:0000256" key="2">
    <source>
        <dbReference type="ARBA" id="ARBA00022448"/>
    </source>
</evidence>
<evidence type="ECO:0000256" key="11">
    <source>
        <dbReference type="ARBA" id="ARBA00023303"/>
    </source>
</evidence>
<dbReference type="Gene3D" id="1.10.287.70">
    <property type="match status" value="1"/>
</dbReference>
<dbReference type="Pfam" id="PF00520">
    <property type="entry name" value="Ion_trans"/>
    <property type="match status" value="1"/>
</dbReference>
<evidence type="ECO:0000256" key="9">
    <source>
        <dbReference type="ARBA" id="ARBA00023065"/>
    </source>
</evidence>
<keyword evidence="4 12" id="KW-0812">Transmembrane</keyword>
<feature type="transmembrane region" description="Helical" evidence="12">
    <location>
        <begin position="95"/>
        <end position="117"/>
    </location>
</feature>
<dbReference type="Proteomes" id="UP000032309">
    <property type="component" value="Unassembled WGS sequence"/>
</dbReference>
<keyword evidence="2" id="KW-0813">Transport</keyword>
<evidence type="ECO:0000256" key="4">
    <source>
        <dbReference type="ARBA" id="ARBA00022692"/>
    </source>
</evidence>
<dbReference type="PANTHER" id="PTHR11537">
    <property type="entry name" value="VOLTAGE-GATED POTASSIUM CHANNEL"/>
    <property type="match status" value="1"/>
</dbReference>
<feature type="transmembrane region" description="Helical" evidence="12">
    <location>
        <begin position="55"/>
        <end position="74"/>
    </location>
</feature>
<keyword evidence="5" id="KW-0631">Potassium channel</keyword>
<evidence type="ECO:0000259" key="13">
    <source>
        <dbReference type="Pfam" id="PF00520"/>
    </source>
</evidence>
<keyword evidence="7" id="KW-0630">Potassium</keyword>
<sequence length="280" mass="31725">MIEEVKDRIFAVLDGSSNDNLFNRIFHLSIMALISLNVLAVVLETVESLSSQYVIFFKTFEVFSVSVFTLEYLFRMWTCTVDTRFHGAINGRIRFAVTPFALVDLMAVLPFYVPMFLPLDLRFIRALRLFRLFRILKMGRYSESLRMLGNVLREKKEELLITIFGVLILLVITSSLMYFIENEAQPDAFSSIPAAMWWGVATLTTVGYGDVYPVTPLGKFLGAIIALLGIGTLAVPAGILTSGFAEKIQRKYRKSTICPHCRKEIDEPKEKLPGSKQIGW</sequence>
<feature type="domain" description="Ion transport" evidence="13">
    <location>
        <begin position="23"/>
        <end position="250"/>
    </location>
</feature>
<feature type="transmembrane region" description="Helical" evidence="12">
    <location>
        <begin position="159"/>
        <end position="180"/>
    </location>
</feature>
<keyword evidence="6" id="KW-0851">Voltage-gated channel</keyword>
<dbReference type="SUPFAM" id="SSF81324">
    <property type="entry name" value="Voltage-gated potassium channels"/>
    <property type="match status" value="1"/>
</dbReference>
<keyword evidence="9" id="KW-0406">Ion transport</keyword>
<dbReference type="PRINTS" id="PR00169">
    <property type="entry name" value="KCHANNEL"/>
</dbReference>
<keyword evidence="3" id="KW-0633">Potassium transport</keyword>
<evidence type="ECO:0000256" key="1">
    <source>
        <dbReference type="ARBA" id="ARBA00004141"/>
    </source>
</evidence>
<evidence type="ECO:0000256" key="12">
    <source>
        <dbReference type="SAM" id="Phobius"/>
    </source>
</evidence>
<keyword evidence="8 12" id="KW-1133">Transmembrane helix</keyword>
<accession>A0ABQ0JX91</accession>
<dbReference type="EMBL" id="BAFN01000001">
    <property type="protein sequence ID" value="GAN33089.1"/>
    <property type="molecule type" value="Genomic_DNA"/>
</dbReference>
<evidence type="ECO:0000313" key="14">
    <source>
        <dbReference type="EMBL" id="GAN33089.1"/>
    </source>
</evidence>
<evidence type="ECO:0000256" key="10">
    <source>
        <dbReference type="ARBA" id="ARBA00023136"/>
    </source>
</evidence>
<organism evidence="14 15">
    <name type="scientific">Candidatus Brocadia sinica JPN1</name>
    <dbReference type="NCBI Taxonomy" id="1197129"/>
    <lineage>
        <taxon>Bacteria</taxon>
        <taxon>Pseudomonadati</taxon>
        <taxon>Planctomycetota</taxon>
        <taxon>Candidatus Brocadiia</taxon>
        <taxon>Candidatus Brocadiales</taxon>
        <taxon>Candidatus Brocadiaceae</taxon>
        <taxon>Candidatus Brocadia</taxon>
    </lineage>
</organism>
<feature type="transmembrane region" description="Helical" evidence="12">
    <location>
        <begin position="220"/>
        <end position="245"/>
    </location>
</feature>
<comment type="subcellular location">
    <subcellularLocation>
        <location evidence="1">Membrane</location>
        <topology evidence="1">Multi-pass membrane protein</topology>
    </subcellularLocation>
</comment>
<dbReference type="InterPro" id="IPR027359">
    <property type="entry name" value="Volt_channel_dom_sf"/>
</dbReference>
<keyword evidence="11" id="KW-0407">Ion channel</keyword>
<feature type="transmembrane region" description="Helical" evidence="12">
    <location>
        <begin position="21"/>
        <end position="43"/>
    </location>
</feature>
<dbReference type="InterPro" id="IPR005821">
    <property type="entry name" value="Ion_trans_dom"/>
</dbReference>
<evidence type="ECO:0000256" key="6">
    <source>
        <dbReference type="ARBA" id="ARBA00022882"/>
    </source>
</evidence>
<name>A0ABQ0JX91_9BACT</name>
<evidence type="ECO:0000256" key="7">
    <source>
        <dbReference type="ARBA" id="ARBA00022958"/>
    </source>
</evidence>
<proteinExistence type="predicted"/>
<dbReference type="Gene3D" id="1.20.120.350">
    <property type="entry name" value="Voltage-gated potassium channels. Chain C"/>
    <property type="match status" value="1"/>
</dbReference>
<dbReference type="RefSeq" id="WP_052563147.1">
    <property type="nucleotide sequence ID" value="NZ_BAFN01000001.1"/>
</dbReference>
<dbReference type="InterPro" id="IPR028325">
    <property type="entry name" value="VG_K_chnl"/>
</dbReference>
<evidence type="ECO:0000313" key="15">
    <source>
        <dbReference type="Proteomes" id="UP000032309"/>
    </source>
</evidence>
<comment type="caution">
    <text evidence="14">The sequence shown here is derived from an EMBL/GenBank/DDBJ whole genome shotgun (WGS) entry which is preliminary data.</text>
</comment>
<dbReference type="PANTHER" id="PTHR11537:SF254">
    <property type="entry name" value="POTASSIUM VOLTAGE-GATED CHANNEL PROTEIN SHAB"/>
    <property type="match status" value="1"/>
</dbReference>
<keyword evidence="10 12" id="KW-0472">Membrane</keyword>